<dbReference type="InterPro" id="IPR042094">
    <property type="entry name" value="T2SS_GspF_sf"/>
</dbReference>
<evidence type="ECO:0000256" key="1">
    <source>
        <dbReference type="ARBA" id="ARBA00004651"/>
    </source>
</evidence>
<dbReference type="InterPro" id="IPR018076">
    <property type="entry name" value="T2SS_GspF_dom"/>
</dbReference>
<dbReference type="GO" id="GO:0005886">
    <property type="term" value="C:plasma membrane"/>
    <property type="evidence" value="ECO:0007669"/>
    <property type="project" value="UniProtKB-SubCell"/>
</dbReference>
<comment type="caution">
    <text evidence="9">The sequence shown here is derived from an EMBL/GenBank/DDBJ whole genome shotgun (WGS) entry which is preliminary data.</text>
</comment>
<feature type="transmembrane region" description="Helical" evidence="7">
    <location>
        <begin position="307"/>
        <end position="329"/>
    </location>
</feature>
<feature type="domain" description="Type II secretion system protein GspF" evidence="8">
    <location>
        <begin position="14"/>
        <end position="134"/>
    </location>
</feature>
<keyword evidence="5 7" id="KW-1133">Transmembrane helix</keyword>
<dbReference type="InterPro" id="IPR003004">
    <property type="entry name" value="GspF/PilC"/>
</dbReference>
<keyword evidence="3" id="KW-1003">Cell membrane</keyword>
<dbReference type="AlphaFoldDB" id="A0A5C6FAL4"/>
<evidence type="ECO:0000259" key="8">
    <source>
        <dbReference type="Pfam" id="PF00482"/>
    </source>
</evidence>
<evidence type="ECO:0000256" key="5">
    <source>
        <dbReference type="ARBA" id="ARBA00022989"/>
    </source>
</evidence>
<evidence type="ECO:0000256" key="6">
    <source>
        <dbReference type="ARBA" id="ARBA00023136"/>
    </source>
</evidence>
<proteinExistence type="inferred from homology"/>
<dbReference type="PANTHER" id="PTHR30012">
    <property type="entry name" value="GENERAL SECRETION PATHWAY PROTEIN"/>
    <property type="match status" value="1"/>
</dbReference>
<protein>
    <submittedName>
        <fullName evidence="9">Type II secretion system protein F</fullName>
    </submittedName>
</protein>
<feature type="transmembrane region" description="Helical" evidence="7">
    <location>
        <begin position="160"/>
        <end position="182"/>
    </location>
</feature>
<keyword evidence="10" id="KW-1185">Reference proteome</keyword>
<feature type="domain" description="Type II secretion system protein GspF" evidence="8">
    <location>
        <begin position="212"/>
        <end position="329"/>
    </location>
</feature>
<accession>A0A5C6FAL4</accession>
<dbReference type="Gene3D" id="1.20.81.30">
    <property type="entry name" value="Type II secretion system (T2SS), domain F"/>
    <property type="match status" value="2"/>
</dbReference>
<evidence type="ECO:0000313" key="9">
    <source>
        <dbReference type="EMBL" id="TWU57570.1"/>
    </source>
</evidence>
<evidence type="ECO:0000256" key="3">
    <source>
        <dbReference type="ARBA" id="ARBA00022475"/>
    </source>
</evidence>
<comment type="subcellular location">
    <subcellularLocation>
        <location evidence="1">Cell membrane</location>
        <topology evidence="1">Multi-pass membrane protein</topology>
    </subcellularLocation>
</comment>
<evidence type="ECO:0000313" key="10">
    <source>
        <dbReference type="Proteomes" id="UP000317977"/>
    </source>
</evidence>
<gene>
    <name evidence="9" type="primary">epsF_1</name>
    <name evidence="9" type="ORF">Poly59_04770</name>
</gene>
<dbReference type="Proteomes" id="UP000317977">
    <property type="component" value="Unassembled WGS sequence"/>
</dbReference>
<organism evidence="9 10">
    <name type="scientific">Rubripirellula reticaptiva</name>
    <dbReference type="NCBI Taxonomy" id="2528013"/>
    <lineage>
        <taxon>Bacteria</taxon>
        <taxon>Pseudomonadati</taxon>
        <taxon>Planctomycetota</taxon>
        <taxon>Planctomycetia</taxon>
        <taxon>Pirellulales</taxon>
        <taxon>Pirellulaceae</taxon>
        <taxon>Rubripirellula</taxon>
    </lineage>
</organism>
<comment type="similarity">
    <text evidence="2">Belongs to the GSP F family.</text>
</comment>
<evidence type="ECO:0000256" key="2">
    <source>
        <dbReference type="ARBA" id="ARBA00005745"/>
    </source>
</evidence>
<dbReference type="EMBL" id="SJPX01000001">
    <property type="protein sequence ID" value="TWU57570.1"/>
    <property type="molecule type" value="Genomic_DNA"/>
</dbReference>
<dbReference type="Pfam" id="PF00482">
    <property type="entry name" value="T2SSF"/>
    <property type="match status" value="2"/>
</dbReference>
<evidence type="ECO:0000256" key="7">
    <source>
        <dbReference type="SAM" id="Phobius"/>
    </source>
</evidence>
<name>A0A5C6FAL4_9BACT</name>
<feature type="transmembrane region" description="Helical" evidence="7">
    <location>
        <begin position="117"/>
        <end position="140"/>
    </location>
</feature>
<sequence>MFSKRMKLSTSAKFCHRFGTGLKAGADIIRLLDSEASHGSNNERHAMRLLSQGAREGEHLSRVMEANPAYFPRLMTAMTKVGEATGRLERTLLMLSDHFQHQITTRRMFIASITMPAIQLVLGIGVISILIYLMGILTPAGGGQMTDILGFGLRGGEGVLWFWLYVAIFFGAIAMFFGAFIYNVGGVQNLAPLLYMIPKIGPAIQTITISRFCWTMALSLDAGLDPIRAIHLSLDSTDSDYYRSAAKDAEAAIRAGATLAGAMEATSLFPRDFIARVEIAEHSGTDAESMTYLANEYDERARSAIRFLAGFAALLIRLAIMVIFIFFIFRIAKVYLGALSGASEPILPRR</sequence>
<keyword evidence="4 7" id="KW-0812">Transmembrane</keyword>
<dbReference type="PANTHER" id="PTHR30012:SF0">
    <property type="entry name" value="TYPE II SECRETION SYSTEM PROTEIN F-RELATED"/>
    <property type="match status" value="1"/>
</dbReference>
<reference evidence="9 10" key="1">
    <citation type="submission" date="2019-02" db="EMBL/GenBank/DDBJ databases">
        <title>Deep-cultivation of Planctomycetes and their phenomic and genomic characterization uncovers novel biology.</title>
        <authorList>
            <person name="Wiegand S."/>
            <person name="Jogler M."/>
            <person name="Boedeker C."/>
            <person name="Pinto D."/>
            <person name="Vollmers J."/>
            <person name="Rivas-Marin E."/>
            <person name="Kohn T."/>
            <person name="Peeters S.H."/>
            <person name="Heuer A."/>
            <person name="Rast P."/>
            <person name="Oberbeckmann S."/>
            <person name="Bunk B."/>
            <person name="Jeske O."/>
            <person name="Meyerdierks A."/>
            <person name="Storesund J.E."/>
            <person name="Kallscheuer N."/>
            <person name="Luecker S."/>
            <person name="Lage O.M."/>
            <person name="Pohl T."/>
            <person name="Merkel B.J."/>
            <person name="Hornburger P."/>
            <person name="Mueller R.-W."/>
            <person name="Bruemmer F."/>
            <person name="Labrenz M."/>
            <person name="Spormann A.M."/>
            <person name="Op Den Camp H."/>
            <person name="Overmann J."/>
            <person name="Amann R."/>
            <person name="Jetten M.S.M."/>
            <person name="Mascher T."/>
            <person name="Medema M.H."/>
            <person name="Devos D.P."/>
            <person name="Kaster A.-K."/>
            <person name="Ovreas L."/>
            <person name="Rohde M."/>
            <person name="Galperin M.Y."/>
            <person name="Jogler C."/>
        </authorList>
    </citation>
    <scope>NUCLEOTIDE SEQUENCE [LARGE SCALE GENOMIC DNA]</scope>
    <source>
        <strain evidence="9 10">Poly59</strain>
    </source>
</reference>
<evidence type="ECO:0000256" key="4">
    <source>
        <dbReference type="ARBA" id="ARBA00022692"/>
    </source>
</evidence>
<keyword evidence="6 7" id="KW-0472">Membrane</keyword>